<dbReference type="PRINTS" id="PR00039">
    <property type="entry name" value="HTHLYSR"/>
</dbReference>
<dbReference type="GO" id="GO:0032993">
    <property type="term" value="C:protein-DNA complex"/>
    <property type="evidence" value="ECO:0007669"/>
    <property type="project" value="TreeGrafter"/>
</dbReference>
<dbReference type="PROSITE" id="PS50931">
    <property type="entry name" value="HTH_LYSR"/>
    <property type="match status" value="1"/>
</dbReference>
<dbReference type="Proteomes" id="UP000460272">
    <property type="component" value="Unassembled WGS sequence"/>
</dbReference>
<dbReference type="GO" id="GO:0003677">
    <property type="term" value="F:DNA binding"/>
    <property type="evidence" value="ECO:0007669"/>
    <property type="project" value="UniProtKB-KW"/>
</dbReference>
<dbReference type="InterPro" id="IPR000847">
    <property type="entry name" value="LysR_HTH_N"/>
</dbReference>
<dbReference type="InterPro" id="IPR036388">
    <property type="entry name" value="WH-like_DNA-bd_sf"/>
</dbReference>
<gene>
    <name evidence="6" type="ORF">EAS64_10295</name>
</gene>
<dbReference type="InterPro" id="IPR036390">
    <property type="entry name" value="WH_DNA-bd_sf"/>
</dbReference>
<keyword evidence="3" id="KW-0238">DNA-binding</keyword>
<evidence type="ECO:0000256" key="4">
    <source>
        <dbReference type="ARBA" id="ARBA00023163"/>
    </source>
</evidence>
<comment type="similarity">
    <text evidence="1">Belongs to the LysR transcriptional regulatory family.</text>
</comment>
<evidence type="ECO:0000259" key="5">
    <source>
        <dbReference type="PROSITE" id="PS50931"/>
    </source>
</evidence>
<dbReference type="AlphaFoldDB" id="A0A6P2C3F2"/>
<evidence type="ECO:0000313" key="7">
    <source>
        <dbReference type="Proteomes" id="UP000460272"/>
    </source>
</evidence>
<dbReference type="EMBL" id="RPFW01000002">
    <property type="protein sequence ID" value="TVZ05006.1"/>
    <property type="molecule type" value="Genomic_DNA"/>
</dbReference>
<dbReference type="PANTHER" id="PTHR30346">
    <property type="entry name" value="TRANSCRIPTIONAL DUAL REGULATOR HCAR-RELATED"/>
    <property type="match status" value="1"/>
</dbReference>
<dbReference type="Gene3D" id="1.10.10.10">
    <property type="entry name" value="Winged helix-like DNA-binding domain superfamily/Winged helix DNA-binding domain"/>
    <property type="match status" value="1"/>
</dbReference>
<dbReference type="RefSeq" id="WP_145852712.1">
    <property type="nucleotide sequence ID" value="NZ_RPFW01000002.1"/>
</dbReference>
<dbReference type="PANTHER" id="PTHR30346:SF0">
    <property type="entry name" value="HCA OPERON TRANSCRIPTIONAL ACTIVATOR HCAR"/>
    <property type="match status" value="1"/>
</dbReference>
<protein>
    <submittedName>
        <fullName evidence="6">LysR family transcriptional regulator</fullName>
    </submittedName>
</protein>
<feature type="domain" description="HTH lysR-type" evidence="5">
    <location>
        <begin position="3"/>
        <end position="60"/>
    </location>
</feature>
<dbReference type="Pfam" id="PF00126">
    <property type="entry name" value="HTH_1"/>
    <property type="match status" value="1"/>
</dbReference>
<dbReference type="SUPFAM" id="SSF53850">
    <property type="entry name" value="Periplasmic binding protein-like II"/>
    <property type="match status" value="1"/>
</dbReference>
<dbReference type="GO" id="GO:0003700">
    <property type="term" value="F:DNA-binding transcription factor activity"/>
    <property type="evidence" value="ECO:0007669"/>
    <property type="project" value="InterPro"/>
</dbReference>
<keyword evidence="4" id="KW-0804">Transcription</keyword>
<keyword evidence="7" id="KW-1185">Reference proteome</keyword>
<dbReference type="SUPFAM" id="SSF46785">
    <property type="entry name" value="Winged helix' DNA-binding domain"/>
    <property type="match status" value="1"/>
</dbReference>
<dbReference type="CDD" id="cd08414">
    <property type="entry name" value="PBP2_LTTR_aromatics_like"/>
    <property type="match status" value="1"/>
</dbReference>
<accession>A0A6P2C3F2</accession>
<dbReference type="Gene3D" id="3.40.190.10">
    <property type="entry name" value="Periplasmic binding protein-like II"/>
    <property type="match status" value="2"/>
</dbReference>
<dbReference type="Pfam" id="PF03466">
    <property type="entry name" value="LysR_substrate"/>
    <property type="match status" value="1"/>
</dbReference>
<dbReference type="InterPro" id="IPR005119">
    <property type="entry name" value="LysR_subst-bd"/>
</dbReference>
<dbReference type="OrthoDB" id="4140098at2"/>
<evidence type="ECO:0000256" key="3">
    <source>
        <dbReference type="ARBA" id="ARBA00023125"/>
    </source>
</evidence>
<evidence type="ECO:0000256" key="2">
    <source>
        <dbReference type="ARBA" id="ARBA00023015"/>
    </source>
</evidence>
<proteinExistence type="inferred from homology"/>
<comment type="caution">
    <text evidence="6">The sequence shown here is derived from an EMBL/GenBank/DDBJ whole genome shotgun (WGS) entry which is preliminary data.</text>
</comment>
<name>A0A6P2C3F2_9ACTN</name>
<keyword evidence="2" id="KW-0805">Transcription regulation</keyword>
<dbReference type="FunFam" id="1.10.10.10:FF:000001">
    <property type="entry name" value="LysR family transcriptional regulator"/>
    <property type="match status" value="1"/>
</dbReference>
<evidence type="ECO:0000256" key="1">
    <source>
        <dbReference type="ARBA" id="ARBA00009437"/>
    </source>
</evidence>
<organism evidence="6 7">
    <name type="scientific">Trebonia kvetii</name>
    <dbReference type="NCBI Taxonomy" id="2480626"/>
    <lineage>
        <taxon>Bacteria</taxon>
        <taxon>Bacillati</taxon>
        <taxon>Actinomycetota</taxon>
        <taxon>Actinomycetes</taxon>
        <taxon>Streptosporangiales</taxon>
        <taxon>Treboniaceae</taxon>
        <taxon>Trebonia</taxon>
    </lineage>
</organism>
<sequence length="301" mass="31505">MNIELRHLRYFVAVADEASFTAAAQRVHVAQQVLSAQIRQLEDAVGTQLLNRTNKGATLTPAGAAFLTVAQETLASLDRGVAAARNAARAVSGKLSVGIGSGCENETRTQLLTAFERAYPDVEIHLRDFDMTQPSAGLLDHSSDVALLRPPVAAPGIELAVVRSEPRAFVLPAGHALAASEKLTLADVAGLPFVTADLATDGCEPRAWQDAWLVRPRPGGDVPIIGATARTVDVWCEHVAAGHGIGLCPSSAATFHGRPGVCFIPSAGLTPTTMCVAWRTGDTRPAVQCFVSLATESVAGS</sequence>
<evidence type="ECO:0000313" key="6">
    <source>
        <dbReference type="EMBL" id="TVZ05006.1"/>
    </source>
</evidence>
<reference evidence="6 7" key="1">
    <citation type="submission" date="2018-11" db="EMBL/GenBank/DDBJ databases">
        <title>Trebonia kvetii gen.nov., sp.nov., a novel acidophilic actinobacterium, and proposal of the new actinobacterial family Treboniaceae fam. nov.</title>
        <authorList>
            <person name="Rapoport D."/>
            <person name="Sagova-Mareckova M."/>
            <person name="Sedlacek I."/>
            <person name="Provaznik J."/>
            <person name="Kralova S."/>
            <person name="Pavlinic D."/>
            <person name="Benes V."/>
            <person name="Kopecky J."/>
        </authorList>
    </citation>
    <scope>NUCLEOTIDE SEQUENCE [LARGE SCALE GENOMIC DNA]</scope>
    <source>
        <strain evidence="6 7">15Tr583</strain>
    </source>
</reference>